<gene>
    <name evidence="2" type="ORF">AVDCRST_MAG55-2158</name>
</gene>
<name>A0A6J4PSU8_9ACTN</name>
<feature type="region of interest" description="Disordered" evidence="1">
    <location>
        <begin position="1"/>
        <end position="20"/>
    </location>
</feature>
<feature type="non-terminal residue" evidence="2">
    <location>
        <position position="1"/>
    </location>
</feature>
<feature type="region of interest" description="Disordered" evidence="1">
    <location>
        <begin position="32"/>
        <end position="75"/>
    </location>
</feature>
<accession>A0A6J4PSU8</accession>
<evidence type="ECO:0000313" key="2">
    <source>
        <dbReference type="EMBL" id="CAA9423556.1"/>
    </source>
</evidence>
<feature type="non-terminal residue" evidence="2">
    <location>
        <position position="75"/>
    </location>
</feature>
<dbReference type="AlphaFoldDB" id="A0A6J4PSU8"/>
<sequence>GDRDDRRQDRKRARHGRDLPPEVRELRLRLRLEQDDHSAGLRVQKGPRVHLPRVRQPPGGRGSLSLQGSPPRAHL</sequence>
<protein>
    <submittedName>
        <fullName evidence="2">Uncharacterized protein</fullName>
    </submittedName>
</protein>
<proteinExistence type="predicted"/>
<dbReference type="EMBL" id="CADCUZ010000103">
    <property type="protein sequence ID" value="CAA9423556.1"/>
    <property type="molecule type" value="Genomic_DNA"/>
</dbReference>
<organism evidence="2">
    <name type="scientific">uncultured Rubrobacteraceae bacterium</name>
    <dbReference type="NCBI Taxonomy" id="349277"/>
    <lineage>
        <taxon>Bacteria</taxon>
        <taxon>Bacillati</taxon>
        <taxon>Actinomycetota</taxon>
        <taxon>Rubrobacteria</taxon>
        <taxon>Rubrobacterales</taxon>
        <taxon>Rubrobacteraceae</taxon>
        <taxon>environmental samples</taxon>
    </lineage>
</organism>
<reference evidence="2" key="1">
    <citation type="submission" date="2020-02" db="EMBL/GenBank/DDBJ databases">
        <authorList>
            <person name="Meier V. D."/>
        </authorList>
    </citation>
    <scope>NUCLEOTIDE SEQUENCE</scope>
    <source>
        <strain evidence="2">AVDCRST_MAG55</strain>
    </source>
</reference>
<evidence type="ECO:0000256" key="1">
    <source>
        <dbReference type="SAM" id="MobiDB-lite"/>
    </source>
</evidence>